<dbReference type="OrthoDB" id="1725968at2759"/>
<evidence type="ECO:0000256" key="1">
    <source>
        <dbReference type="SAM" id="MobiDB-lite"/>
    </source>
</evidence>
<evidence type="ECO:0000313" key="3">
    <source>
        <dbReference type="Proteomes" id="UP000729402"/>
    </source>
</evidence>
<dbReference type="AlphaFoldDB" id="A0A8J5TIT4"/>
<accession>A0A8J5TIT4</accession>
<sequence>MCISCSDNSEAGGAGVPSCPSDHRDVRLFLAVAMDLEEPEAILRVVAVKQAGDEDSRPADSQPRAARTLSCRETARR</sequence>
<reference evidence="2" key="2">
    <citation type="submission" date="2021-02" db="EMBL/GenBank/DDBJ databases">
        <authorList>
            <person name="Kimball J.A."/>
            <person name="Haas M.W."/>
            <person name="Macchietto M."/>
            <person name="Kono T."/>
            <person name="Duquette J."/>
            <person name="Shao M."/>
        </authorList>
    </citation>
    <scope>NUCLEOTIDE SEQUENCE</scope>
    <source>
        <tissue evidence="2">Fresh leaf tissue</tissue>
    </source>
</reference>
<organism evidence="2 3">
    <name type="scientific">Zizania palustris</name>
    <name type="common">Northern wild rice</name>
    <dbReference type="NCBI Taxonomy" id="103762"/>
    <lineage>
        <taxon>Eukaryota</taxon>
        <taxon>Viridiplantae</taxon>
        <taxon>Streptophyta</taxon>
        <taxon>Embryophyta</taxon>
        <taxon>Tracheophyta</taxon>
        <taxon>Spermatophyta</taxon>
        <taxon>Magnoliopsida</taxon>
        <taxon>Liliopsida</taxon>
        <taxon>Poales</taxon>
        <taxon>Poaceae</taxon>
        <taxon>BOP clade</taxon>
        <taxon>Oryzoideae</taxon>
        <taxon>Oryzeae</taxon>
        <taxon>Zizaniinae</taxon>
        <taxon>Zizania</taxon>
    </lineage>
</organism>
<proteinExistence type="predicted"/>
<dbReference type="Proteomes" id="UP000729402">
    <property type="component" value="Unassembled WGS sequence"/>
</dbReference>
<evidence type="ECO:0000313" key="2">
    <source>
        <dbReference type="EMBL" id="KAG8078426.1"/>
    </source>
</evidence>
<keyword evidence="3" id="KW-1185">Reference proteome</keyword>
<gene>
    <name evidence="2" type="ORF">GUJ93_ZPchr0007g4322</name>
</gene>
<comment type="caution">
    <text evidence="2">The sequence shown here is derived from an EMBL/GenBank/DDBJ whole genome shotgun (WGS) entry which is preliminary data.</text>
</comment>
<dbReference type="EMBL" id="JAAALK010000282">
    <property type="protein sequence ID" value="KAG8078426.1"/>
    <property type="molecule type" value="Genomic_DNA"/>
</dbReference>
<reference evidence="2" key="1">
    <citation type="journal article" date="2021" name="bioRxiv">
        <title>Whole Genome Assembly and Annotation of Northern Wild Rice, Zizania palustris L., Supports a Whole Genome Duplication in the Zizania Genus.</title>
        <authorList>
            <person name="Haas M."/>
            <person name="Kono T."/>
            <person name="Macchietto M."/>
            <person name="Millas R."/>
            <person name="McGilp L."/>
            <person name="Shao M."/>
            <person name="Duquette J."/>
            <person name="Hirsch C.N."/>
            <person name="Kimball J."/>
        </authorList>
    </citation>
    <scope>NUCLEOTIDE SEQUENCE</scope>
    <source>
        <tissue evidence="2">Fresh leaf tissue</tissue>
    </source>
</reference>
<feature type="region of interest" description="Disordered" evidence="1">
    <location>
        <begin position="51"/>
        <end position="77"/>
    </location>
</feature>
<name>A0A8J5TIT4_ZIZPA</name>
<protein>
    <submittedName>
        <fullName evidence="2">Uncharacterized protein</fullName>
    </submittedName>
</protein>